<comment type="caution">
    <text evidence="2">The sequence shown here is derived from an EMBL/GenBank/DDBJ whole genome shotgun (WGS) entry which is preliminary data.</text>
</comment>
<organism evidence="2 3">
    <name type="scientific">Oculimacula yallundae</name>
    <dbReference type="NCBI Taxonomy" id="86028"/>
    <lineage>
        <taxon>Eukaryota</taxon>
        <taxon>Fungi</taxon>
        <taxon>Dikarya</taxon>
        <taxon>Ascomycota</taxon>
        <taxon>Pezizomycotina</taxon>
        <taxon>Leotiomycetes</taxon>
        <taxon>Helotiales</taxon>
        <taxon>Ploettnerulaceae</taxon>
        <taxon>Oculimacula</taxon>
    </lineage>
</organism>
<dbReference type="PANTHER" id="PTHR35043:SF8">
    <property type="entry name" value="DUF4220 DOMAIN-CONTAINING PROTEIN"/>
    <property type="match status" value="1"/>
</dbReference>
<keyword evidence="3" id="KW-1185">Reference proteome</keyword>
<feature type="transmembrane region" description="Helical" evidence="1">
    <location>
        <begin position="19"/>
        <end position="37"/>
    </location>
</feature>
<dbReference type="PANTHER" id="PTHR35043">
    <property type="entry name" value="TRANSCRIPTION FACTOR DOMAIN-CONTAINING PROTEIN"/>
    <property type="match status" value="1"/>
</dbReference>
<keyword evidence="1" id="KW-0472">Membrane</keyword>
<feature type="transmembrane region" description="Helical" evidence="1">
    <location>
        <begin position="362"/>
        <end position="384"/>
    </location>
</feature>
<protein>
    <submittedName>
        <fullName evidence="2">Uncharacterized protein</fullName>
    </submittedName>
</protein>
<gene>
    <name evidence="2" type="ORF">VTL71DRAFT_14614</name>
</gene>
<proteinExistence type="predicted"/>
<reference evidence="2 3" key="1">
    <citation type="journal article" date="2024" name="Commun. Biol.">
        <title>Comparative genomic analysis of thermophilic fungi reveals convergent evolutionary adaptations and gene losses.</title>
        <authorList>
            <person name="Steindorff A.S."/>
            <person name="Aguilar-Pontes M.V."/>
            <person name="Robinson A.J."/>
            <person name="Andreopoulos B."/>
            <person name="LaButti K."/>
            <person name="Kuo A."/>
            <person name="Mondo S."/>
            <person name="Riley R."/>
            <person name="Otillar R."/>
            <person name="Haridas S."/>
            <person name="Lipzen A."/>
            <person name="Grimwood J."/>
            <person name="Schmutz J."/>
            <person name="Clum A."/>
            <person name="Reid I.D."/>
            <person name="Moisan M.C."/>
            <person name="Butler G."/>
            <person name="Nguyen T.T.M."/>
            <person name="Dewar K."/>
            <person name="Conant G."/>
            <person name="Drula E."/>
            <person name="Henrissat B."/>
            <person name="Hansel C."/>
            <person name="Singer S."/>
            <person name="Hutchinson M.I."/>
            <person name="de Vries R.P."/>
            <person name="Natvig D.O."/>
            <person name="Powell A.J."/>
            <person name="Tsang A."/>
            <person name="Grigoriev I.V."/>
        </authorList>
    </citation>
    <scope>NUCLEOTIDE SEQUENCE [LARGE SCALE GENOMIC DNA]</scope>
    <source>
        <strain evidence="2 3">CBS 494.80</strain>
    </source>
</reference>
<feature type="transmembrane region" description="Helical" evidence="1">
    <location>
        <begin position="282"/>
        <end position="303"/>
    </location>
</feature>
<sequence>MAERLGWVGQPDQRGTSDIIWSCVLALFICLWAMLHLNVPARSESQWSWICRKARHMLLGAVLPEIPSSVAIGQWASARRSVADMKAAGHEGWTMVHAFYVEMGGFLLQTTQQPSFPPFPISPKQFQYLLDHGYVGRPSITKKEILDKSKADTVIKLFAFVQILWLIMQNIARAALNMPVSTLELSTMGTVTASLVSMAAWFSKPLDVSEPTILVANTSISDILSKAQASAKEPYKNVPLDFIEKRDHIGMLYTRIFHIDMVTKQRPLPRLPNEPDMWFDNYFTVSLTAAPFAILSGILMIGWNFSFPTSTEKTIWRVASLTYITSLAIWGAMEIAFLMHDRYKSTWLGVMGGYKQKWPQCLLYHVPINISIVARLIIAGLCVAELRSLPAGCYENIEWTSFIPHL</sequence>
<feature type="transmembrane region" description="Helical" evidence="1">
    <location>
        <begin position="315"/>
        <end position="339"/>
    </location>
</feature>
<keyword evidence="1" id="KW-0812">Transmembrane</keyword>
<dbReference type="Proteomes" id="UP001595075">
    <property type="component" value="Unassembled WGS sequence"/>
</dbReference>
<keyword evidence="1" id="KW-1133">Transmembrane helix</keyword>
<evidence type="ECO:0000313" key="2">
    <source>
        <dbReference type="EMBL" id="KAL2069935.1"/>
    </source>
</evidence>
<name>A0ABR4CIZ3_9HELO</name>
<evidence type="ECO:0000313" key="3">
    <source>
        <dbReference type="Proteomes" id="UP001595075"/>
    </source>
</evidence>
<accession>A0ABR4CIZ3</accession>
<evidence type="ECO:0000256" key="1">
    <source>
        <dbReference type="SAM" id="Phobius"/>
    </source>
</evidence>
<dbReference type="EMBL" id="JAZHXI010000007">
    <property type="protein sequence ID" value="KAL2069935.1"/>
    <property type="molecule type" value="Genomic_DNA"/>
</dbReference>